<feature type="region of interest" description="Disordered" evidence="4">
    <location>
        <begin position="776"/>
        <end position="938"/>
    </location>
</feature>
<feature type="compositionally biased region" description="Acidic residues" evidence="4">
    <location>
        <begin position="488"/>
        <end position="497"/>
    </location>
</feature>
<evidence type="ECO:0000256" key="4">
    <source>
        <dbReference type="SAM" id="MobiDB-lite"/>
    </source>
</evidence>
<reference evidence="6" key="1">
    <citation type="journal article" date="2020" name="Stud. Mycol.">
        <title>101 Dothideomycetes genomes: a test case for predicting lifestyles and emergence of pathogens.</title>
        <authorList>
            <person name="Haridas S."/>
            <person name="Albert R."/>
            <person name="Binder M."/>
            <person name="Bloem J."/>
            <person name="Labutti K."/>
            <person name="Salamov A."/>
            <person name="Andreopoulos B."/>
            <person name="Baker S."/>
            <person name="Barry K."/>
            <person name="Bills G."/>
            <person name="Bluhm B."/>
            <person name="Cannon C."/>
            <person name="Castanera R."/>
            <person name="Culley D."/>
            <person name="Daum C."/>
            <person name="Ezra D."/>
            <person name="Gonzalez J."/>
            <person name="Henrissat B."/>
            <person name="Kuo A."/>
            <person name="Liang C."/>
            <person name="Lipzen A."/>
            <person name="Lutzoni F."/>
            <person name="Magnuson J."/>
            <person name="Mondo S."/>
            <person name="Nolan M."/>
            <person name="Ohm R."/>
            <person name="Pangilinan J."/>
            <person name="Park H.-J."/>
            <person name="Ramirez L."/>
            <person name="Alfaro M."/>
            <person name="Sun H."/>
            <person name="Tritt A."/>
            <person name="Yoshinaga Y."/>
            <person name="Zwiers L.-H."/>
            <person name="Turgeon B."/>
            <person name="Goodwin S."/>
            <person name="Spatafora J."/>
            <person name="Crous P."/>
            <person name="Grigoriev I."/>
        </authorList>
    </citation>
    <scope>NUCLEOTIDE SEQUENCE</scope>
    <source>
        <strain evidence="6">CBS 130266</strain>
    </source>
</reference>
<dbReference type="SUPFAM" id="SSF52113">
    <property type="entry name" value="BRCT domain"/>
    <property type="match status" value="1"/>
</dbReference>
<feature type="compositionally biased region" description="Polar residues" evidence="4">
    <location>
        <begin position="924"/>
        <end position="934"/>
    </location>
</feature>
<keyword evidence="3" id="KW-0539">Nucleus</keyword>
<dbReference type="EMBL" id="MU007009">
    <property type="protein sequence ID" value="KAF2436811.1"/>
    <property type="molecule type" value="Genomic_DNA"/>
</dbReference>
<gene>
    <name evidence="6" type="ORF">EJ08DRAFT_728536</name>
</gene>
<feature type="region of interest" description="Disordered" evidence="4">
    <location>
        <begin position="211"/>
        <end position="232"/>
    </location>
</feature>
<dbReference type="CDD" id="cd17745">
    <property type="entry name" value="BRCT_p53bp1_rpt1"/>
    <property type="match status" value="1"/>
</dbReference>
<dbReference type="Proteomes" id="UP000800235">
    <property type="component" value="Unassembled WGS sequence"/>
</dbReference>
<feature type="compositionally biased region" description="Polar residues" evidence="4">
    <location>
        <begin position="507"/>
        <end position="533"/>
    </location>
</feature>
<accession>A0A9P4P5C1</accession>
<feature type="compositionally biased region" description="Polar residues" evidence="4">
    <location>
        <begin position="688"/>
        <end position="731"/>
    </location>
</feature>
<feature type="compositionally biased region" description="Basic and acidic residues" evidence="4">
    <location>
        <begin position="30"/>
        <end position="41"/>
    </location>
</feature>
<dbReference type="OrthoDB" id="129353at2759"/>
<dbReference type="InterPro" id="IPR047249">
    <property type="entry name" value="BRCT_p53bp1-like_rpt1"/>
</dbReference>
<dbReference type="InterPro" id="IPR047252">
    <property type="entry name" value="TP53BP1-like"/>
</dbReference>
<evidence type="ECO:0000259" key="5">
    <source>
        <dbReference type="PROSITE" id="PS50172"/>
    </source>
</evidence>
<evidence type="ECO:0000256" key="2">
    <source>
        <dbReference type="ARBA" id="ARBA00022763"/>
    </source>
</evidence>
<feature type="compositionally biased region" description="Basic and acidic residues" evidence="4">
    <location>
        <begin position="825"/>
        <end position="838"/>
    </location>
</feature>
<dbReference type="Gene3D" id="2.30.30.140">
    <property type="match status" value="1"/>
</dbReference>
<feature type="region of interest" description="Disordered" evidence="4">
    <location>
        <begin position="331"/>
        <end position="374"/>
    </location>
</feature>
<feature type="compositionally biased region" description="Basic and acidic residues" evidence="4">
    <location>
        <begin position="410"/>
        <end position="425"/>
    </location>
</feature>
<comment type="caution">
    <text evidence="6">The sequence shown here is derived from an EMBL/GenBank/DDBJ whole genome shotgun (WGS) entry which is preliminary data.</text>
</comment>
<feature type="compositionally biased region" description="Basic and acidic residues" evidence="4">
    <location>
        <begin position="665"/>
        <end position="676"/>
    </location>
</feature>
<comment type="subcellular location">
    <subcellularLocation>
        <location evidence="1">Nucleus</location>
    </subcellularLocation>
</comment>
<evidence type="ECO:0000256" key="1">
    <source>
        <dbReference type="ARBA" id="ARBA00004123"/>
    </source>
</evidence>
<dbReference type="InterPro" id="IPR041297">
    <property type="entry name" value="Crb2_Tudor"/>
</dbReference>
<feature type="compositionally biased region" description="Polar residues" evidence="4">
    <location>
        <begin position="349"/>
        <end position="358"/>
    </location>
</feature>
<feature type="compositionally biased region" description="Polar residues" evidence="4">
    <location>
        <begin position="853"/>
        <end position="862"/>
    </location>
</feature>
<keyword evidence="7" id="KW-1185">Reference proteome</keyword>
<dbReference type="InterPro" id="IPR047250">
    <property type="entry name" value="BRCT_p53bp1-like_rpt2"/>
</dbReference>
<dbReference type="PANTHER" id="PTHR15321">
    <property type="entry name" value="TUMOR SUPPRESSOR P53-BINDING PROTEIN 1"/>
    <property type="match status" value="1"/>
</dbReference>
<keyword evidence="2" id="KW-0227">DNA damage</keyword>
<feature type="region of interest" description="Disordered" evidence="4">
    <location>
        <begin position="253"/>
        <end position="280"/>
    </location>
</feature>
<feature type="compositionally biased region" description="Polar residues" evidence="4">
    <location>
        <begin position="546"/>
        <end position="574"/>
    </location>
</feature>
<sequence>MESLDSNATLDTQTILKIKHKLLGDDQSEGDPHTRPLRVDGHVVNNDDENEGDGDGNAVNPPPPALEASNLNSPTPPTSITNSPISGDLIKSRRVESDHAPPRLLPLKSLPVVSTTVAGHKVTASKMYHSFGGFLEGMGDTQPIDSQTFVQHSDLNISRDFQNHIAQQEIEDNTIGGNSYHEGDTGFMDLIGDIAQDTGASAVQEPIDLSAEEEEVDHDDFSSLAGGDDADELSPETQLRIDARYSHTFIQPKTPATKGKKRNRNGEVISSQIRTSTTKTPGSDLAAIFGKRGAFDGGLSMTQIFQTTQAVSSPLPDGPRSDPVFERPSPNLNFHQRPTSPIPMAVSSPMKQYTSDSQIRARVPSDPLDNYLTLKESQERRRKLEELERKRLNQQAEADVDEFLDDETEEGRQYRHRQEQMKIRENAMTSCIDLKAPPRSGSGGPTKPSQLARRKSATDISSEIFQDTPRPHRTPRKALKSIPASDALTDEDSLDELSPDKRDVQVPRTSSLPIENSQTLARNLQSTQQPHTSQARRLRRGVADTPNATQKTVAVADSQSERVTTQRSRQQSPNLLLRSSHVSNSQVGQTQLSIASQKRVALLAETSNIGVRTSSPPRPPTESIPVVEDDKMPSSPPAMPIEDSKPDDALDIVEDDVQIATADTHLQDELSRSKLDFDEEGQILPEGSGTNNGKQITPASSTAQKGVASGTNQSTEVFETAPSHLSASPRKQNSDHSARNSPHITRIRKLTEIAADPTPENSFESVDLDINLITEQEQQEHEELEKLFSGSSPVRPNKRRKVYTPSWKRALREPAKNLNSQPEEPSIRDVTLEAEREVSPTPNAPASVRKTKMQSPPTSSSKQRSRVSELPISPKAIAKPPPKNAKPKSKLPVTRAPTVSGRPKPRKLRVMEVAETPQPGAYQQPKTKSHSVQNARPPPALVVDTTVGNTTAPQVSTPAENEPACFVNRVLARFRGAKMAFYPATCVGVVHGDGVRYRIRFDDGTVDNVDAAQIRKLQLRSRDLVKVDLPDMRTKTYVVCGFKDKVAPQTDSGDELAGAAQEAFPLTDVYGYRTVQLAVKTRDSFPAPDASAVELIEVPITNIYVTSTMWTPFADRKFVDGTDDPVALHKRISTPSVILSEPSTPTSRARRQAGFSLLSAHIREQSTASFRRESGLFSNMTFAVTFMNADSTAKTQSIKSISDNGGILLDAGFDELFDVNFPEPLSPKKPARASAPATTHCPEPLRLRPSAQKLGFTALIADRYCRRAKYMQALALDIPCLHFRWLTDCIAASTVLPFQNYLLPAGESAFLSGAVRSRVITPYDPSSDNGNLENVLARRKLLLGEKNVLLVMGKGRAEEKRKAYLFLTYALGAANVGRVKDLNEAKACLDRGDWDWIYVDGDVGEAEKALYSSAANGGEKNGQKRKRSDDNRVKVVGDEFVIQSLILGALMEA</sequence>
<dbReference type="GO" id="GO:0045944">
    <property type="term" value="P:positive regulation of transcription by RNA polymerase II"/>
    <property type="evidence" value="ECO:0007669"/>
    <property type="project" value="TreeGrafter"/>
</dbReference>
<organism evidence="6 7">
    <name type="scientific">Tothia fuscella</name>
    <dbReference type="NCBI Taxonomy" id="1048955"/>
    <lineage>
        <taxon>Eukaryota</taxon>
        <taxon>Fungi</taxon>
        <taxon>Dikarya</taxon>
        <taxon>Ascomycota</taxon>
        <taxon>Pezizomycotina</taxon>
        <taxon>Dothideomycetes</taxon>
        <taxon>Pleosporomycetidae</taxon>
        <taxon>Venturiales</taxon>
        <taxon>Cylindrosympodiaceae</taxon>
        <taxon>Tothia</taxon>
    </lineage>
</organism>
<feature type="compositionally biased region" description="Acidic residues" evidence="4">
    <location>
        <begin position="398"/>
        <end position="409"/>
    </location>
</feature>
<evidence type="ECO:0000313" key="7">
    <source>
        <dbReference type="Proteomes" id="UP000800235"/>
    </source>
</evidence>
<proteinExistence type="predicted"/>
<dbReference type="Pfam" id="PF18115">
    <property type="entry name" value="Tudor_3"/>
    <property type="match status" value="1"/>
</dbReference>
<evidence type="ECO:0000313" key="6">
    <source>
        <dbReference type="EMBL" id="KAF2436811.1"/>
    </source>
</evidence>
<feature type="compositionally biased region" description="Polar residues" evidence="4">
    <location>
        <begin position="268"/>
        <end position="280"/>
    </location>
</feature>
<dbReference type="GO" id="GO:0042393">
    <property type="term" value="F:histone binding"/>
    <property type="evidence" value="ECO:0007669"/>
    <property type="project" value="TreeGrafter"/>
</dbReference>
<feature type="compositionally biased region" description="Polar residues" evidence="4">
    <location>
        <begin position="580"/>
        <end position="593"/>
    </location>
</feature>
<feature type="region of interest" description="Disordered" evidence="4">
    <location>
        <begin position="398"/>
        <end position="593"/>
    </location>
</feature>
<dbReference type="Gene3D" id="3.40.50.10190">
    <property type="entry name" value="BRCT domain"/>
    <property type="match status" value="1"/>
</dbReference>
<feature type="region of interest" description="Disordered" evidence="4">
    <location>
        <begin position="21"/>
        <end position="87"/>
    </location>
</feature>
<protein>
    <recommendedName>
        <fullName evidence="5">BRCT domain-containing protein</fullName>
    </recommendedName>
</protein>
<dbReference type="GO" id="GO:0000077">
    <property type="term" value="P:DNA damage checkpoint signaling"/>
    <property type="evidence" value="ECO:0007669"/>
    <property type="project" value="TreeGrafter"/>
</dbReference>
<dbReference type="PANTHER" id="PTHR15321:SF3">
    <property type="entry name" value="TP53-BINDING PROTEIN 1"/>
    <property type="match status" value="1"/>
</dbReference>
<name>A0A9P4P5C1_9PEZI</name>
<dbReference type="InterPro" id="IPR036420">
    <property type="entry name" value="BRCT_dom_sf"/>
</dbReference>
<evidence type="ECO:0000256" key="3">
    <source>
        <dbReference type="ARBA" id="ARBA00023242"/>
    </source>
</evidence>
<dbReference type="CDD" id="cd17724">
    <property type="entry name" value="BRCT_p53bp1_rpt2"/>
    <property type="match status" value="1"/>
</dbReference>
<dbReference type="PROSITE" id="PS50172">
    <property type="entry name" value="BRCT"/>
    <property type="match status" value="1"/>
</dbReference>
<feature type="domain" description="BRCT" evidence="5">
    <location>
        <begin position="1172"/>
        <end position="1303"/>
    </location>
</feature>
<feature type="region of interest" description="Disordered" evidence="4">
    <location>
        <begin position="608"/>
        <end position="763"/>
    </location>
</feature>
<dbReference type="InterPro" id="IPR001357">
    <property type="entry name" value="BRCT_dom"/>
</dbReference>
<dbReference type="GO" id="GO:0005634">
    <property type="term" value="C:nucleus"/>
    <property type="evidence" value="ECO:0007669"/>
    <property type="project" value="UniProtKB-SubCell"/>
</dbReference>